<proteinExistence type="predicted"/>
<dbReference type="Pfam" id="PF12770">
    <property type="entry name" value="CHAT"/>
    <property type="match status" value="1"/>
</dbReference>
<gene>
    <name evidence="2" type="ORF">MVEN_01982800</name>
</gene>
<reference evidence="2" key="1">
    <citation type="submission" date="2020-05" db="EMBL/GenBank/DDBJ databases">
        <title>Mycena genomes resolve the evolution of fungal bioluminescence.</title>
        <authorList>
            <person name="Tsai I.J."/>
        </authorList>
    </citation>
    <scope>NUCLEOTIDE SEQUENCE</scope>
    <source>
        <strain evidence="2">CCC161011</strain>
    </source>
</reference>
<dbReference type="AlphaFoldDB" id="A0A8H6XEN6"/>
<dbReference type="InterPro" id="IPR024983">
    <property type="entry name" value="CHAT_dom"/>
</dbReference>
<comment type="caution">
    <text evidence="2">The sequence shown here is derived from an EMBL/GenBank/DDBJ whole genome shotgun (WGS) entry which is preliminary data.</text>
</comment>
<accession>A0A8H6XEN6</accession>
<evidence type="ECO:0000259" key="1">
    <source>
        <dbReference type="Pfam" id="PF12770"/>
    </source>
</evidence>
<dbReference type="EMBL" id="JACAZI010000020">
    <property type="protein sequence ID" value="KAF7339064.1"/>
    <property type="molecule type" value="Genomic_DNA"/>
</dbReference>
<dbReference type="Proteomes" id="UP000620124">
    <property type="component" value="Unassembled WGS sequence"/>
</dbReference>
<feature type="domain" description="CHAT" evidence="1">
    <location>
        <begin position="106"/>
        <end position="386"/>
    </location>
</feature>
<keyword evidence="3" id="KW-1185">Reference proteome</keyword>
<evidence type="ECO:0000313" key="3">
    <source>
        <dbReference type="Proteomes" id="UP000620124"/>
    </source>
</evidence>
<organism evidence="2 3">
    <name type="scientific">Mycena venus</name>
    <dbReference type="NCBI Taxonomy" id="2733690"/>
    <lineage>
        <taxon>Eukaryota</taxon>
        <taxon>Fungi</taxon>
        <taxon>Dikarya</taxon>
        <taxon>Basidiomycota</taxon>
        <taxon>Agaricomycotina</taxon>
        <taxon>Agaricomycetes</taxon>
        <taxon>Agaricomycetidae</taxon>
        <taxon>Agaricales</taxon>
        <taxon>Marasmiineae</taxon>
        <taxon>Mycenaceae</taxon>
        <taxon>Mycena</taxon>
    </lineage>
</organism>
<name>A0A8H6XEN6_9AGAR</name>
<dbReference type="OrthoDB" id="9991317at2759"/>
<protein>
    <submittedName>
        <fullName evidence="2">CHAT domain-containing protein</fullName>
    </submittedName>
</protein>
<evidence type="ECO:0000313" key="2">
    <source>
        <dbReference type="EMBL" id="KAF7339064.1"/>
    </source>
</evidence>
<sequence>MEPNQIEQLRSGAKYGPVVILNAAEHGCHALIMHSSGEIQSIPLSKLSLDFVEFLAEIVQALSGQPTKFNSFVDALHGRGHRHQDRLVGKMVYERSRSPHDYFKALLWTLWETVAEPVVEALGIRISTNPPRLWWCPTGPFAFLPIHAAGIYRPDNIHSIADYVISSYTPTLTALITARENQNTSANMPKVTAVIQPTTPGYGSLPHTKTELQKIAEKIPNEWLTSLNTSETPTSLETILSHLRESSIIHFACHGVQNTVNPLESCLLIGGAQLKVSQLMETSGVSHDTPSTNVQNRGLVFLSACETAMGDTKLPDESMHLAATLLFARFSSVVATLWTMYDPDGPEIAEVFYGHLFRDADPTSTPPRFPDLSNSAHALHMAVMQLRQKVPFARWVPFVHFGV</sequence>